<comment type="caution">
    <text evidence="1">The sequence shown here is derived from an EMBL/GenBank/DDBJ whole genome shotgun (WGS) entry which is preliminary data.</text>
</comment>
<organism evidence="1 2">
    <name type="scientific">Ceratitis capitata</name>
    <name type="common">Mediterranean fruit fly</name>
    <name type="synonym">Tephritis capitata</name>
    <dbReference type="NCBI Taxonomy" id="7213"/>
    <lineage>
        <taxon>Eukaryota</taxon>
        <taxon>Metazoa</taxon>
        <taxon>Ecdysozoa</taxon>
        <taxon>Arthropoda</taxon>
        <taxon>Hexapoda</taxon>
        <taxon>Insecta</taxon>
        <taxon>Pterygota</taxon>
        <taxon>Neoptera</taxon>
        <taxon>Endopterygota</taxon>
        <taxon>Diptera</taxon>
        <taxon>Brachycera</taxon>
        <taxon>Muscomorpha</taxon>
        <taxon>Tephritoidea</taxon>
        <taxon>Tephritidae</taxon>
        <taxon>Ceratitis</taxon>
        <taxon>Ceratitis</taxon>
    </lineage>
</organism>
<evidence type="ECO:0000313" key="2">
    <source>
        <dbReference type="Proteomes" id="UP000606786"/>
    </source>
</evidence>
<reference evidence="1" key="1">
    <citation type="submission" date="2020-11" db="EMBL/GenBank/DDBJ databases">
        <authorList>
            <person name="Whitehead M."/>
        </authorList>
    </citation>
    <scope>NUCLEOTIDE SEQUENCE</scope>
    <source>
        <strain evidence="1">EGII</strain>
    </source>
</reference>
<dbReference type="Proteomes" id="UP000606786">
    <property type="component" value="Unassembled WGS sequence"/>
</dbReference>
<gene>
    <name evidence="1" type="ORF">CCAP1982_LOCUS7658</name>
</gene>
<sequence length="74" mass="8383">MTNLRRADNILSKRSVYCCMWLLLYDTDTDRGPKKYLLTGARPSAVQHSIRRNKSTTPYHIIGSKLAGELTTSP</sequence>
<keyword evidence="2" id="KW-1185">Reference proteome</keyword>
<evidence type="ECO:0000313" key="1">
    <source>
        <dbReference type="EMBL" id="CAD6999114.1"/>
    </source>
</evidence>
<dbReference type="EMBL" id="CAJHJT010000012">
    <property type="protein sequence ID" value="CAD6999114.1"/>
    <property type="molecule type" value="Genomic_DNA"/>
</dbReference>
<accession>A0A811UJZ8</accession>
<dbReference type="AlphaFoldDB" id="A0A811UJZ8"/>
<proteinExistence type="predicted"/>
<protein>
    <submittedName>
        <fullName evidence="1">(Mediterranean fruit fly) hypothetical protein</fullName>
    </submittedName>
</protein>
<name>A0A811UJZ8_CERCA</name>